<keyword evidence="3" id="KW-1185">Reference proteome</keyword>
<dbReference type="STRING" id="56646.A0A2L2TUH5"/>
<dbReference type="EMBL" id="LN649229">
    <property type="protein sequence ID" value="CEI63875.1"/>
    <property type="molecule type" value="Genomic_DNA"/>
</dbReference>
<dbReference type="KEGG" id="fvn:FVRRES_00387"/>
<reference evidence="3" key="1">
    <citation type="submission" date="2014-10" db="EMBL/GenBank/DDBJ databases">
        <authorList>
            <person name="King R."/>
        </authorList>
    </citation>
    <scope>NUCLEOTIDE SEQUENCE [LARGE SCALE GENOMIC DNA]</scope>
    <source>
        <strain evidence="3">A3/5</strain>
    </source>
</reference>
<feature type="compositionally biased region" description="Polar residues" evidence="1">
    <location>
        <begin position="123"/>
        <end position="142"/>
    </location>
</feature>
<accession>A0A2L2TUH5</accession>
<proteinExistence type="predicted"/>
<name>A0A2L2TUH5_9HYPO</name>
<dbReference type="Gene3D" id="3.30.710.10">
    <property type="entry name" value="Potassium Channel Kv1.1, Chain A"/>
    <property type="match status" value="1"/>
</dbReference>
<dbReference type="RefSeq" id="XP_025587595.1">
    <property type="nucleotide sequence ID" value="XM_025732120.1"/>
</dbReference>
<feature type="region of interest" description="Disordered" evidence="1">
    <location>
        <begin position="97"/>
        <end position="142"/>
    </location>
</feature>
<evidence type="ECO:0000256" key="1">
    <source>
        <dbReference type="SAM" id="MobiDB-lite"/>
    </source>
</evidence>
<dbReference type="Proteomes" id="UP000245910">
    <property type="component" value="Chromosome I"/>
</dbReference>
<dbReference type="AlphaFoldDB" id="A0A2L2TUH5"/>
<evidence type="ECO:0008006" key="4">
    <source>
        <dbReference type="Google" id="ProtNLM"/>
    </source>
</evidence>
<organism evidence="2 3">
    <name type="scientific">Fusarium venenatum</name>
    <dbReference type="NCBI Taxonomy" id="56646"/>
    <lineage>
        <taxon>Eukaryota</taxon>
        <taxon>Fungi</taxon>
        <taxon>Dikarya</taxon>
        <taxon>Ascomycota</taxon>
        <taxon>Pezizomycotina</taxon>
        <taxon>Sordariomycetes</taxon>
        <taxon>Hypocreomycetidae</taxon>
        <taxon>Hypocreales</taxon>
        <taxon>Nectriaceae</taxon>
        <taxon>Fusarium</taxon>
    </lineage>
</organism>
<dbReference type="GeneID" id="37252031"/>
<evidence type="ECO:0000313" key="3">
    <source>
        <dbReference type="Proteomes" id="UP000245910"/>
    </source>
</evidence>
<dbReference type="InterPro" id="IPR011333">
    <property type="entry name" value="SKP1/BTB/POZ_sf"/>
</dbReference>
<evidence type="ECO:0000313" key="2">
    <source>
        <dbReference type="EMBL" id="CEI63875.1"/>
    </source>
</evidence>
<protein>
    <recommendedName>
        <fullName evidence="4">BTB domain-containing protein</fullName>
    </recommendedName>
</protein>
<feature type="compositionally biased region" description="Acidic residues" evidence="1">
    <location>
        <begin position="111"/>
        <end position="122"/>
    </location>
</feature>
<sequence length="386" mass="42483">MSSTTHDIEPNGDLVVVLKKPNTTKVIPEVALRCKSKLGEKDPTFAPDTTDVKSPLMPSGLPNNAAIAGESDEIRFRVSSPHLKLASVVFKKMLNGPWKEGDSANSQPASEAEDQMDLEDSGSSDSPVGSTPDSSSLSQAASDTPGDWEITITGWHAHALWMVLHIIHGQYRKVPHSVSLEFFAHVAVIANYYQCNEAVSLAAKFWCAAKNMTPAHYGREAIMWLSVAWVFSWPNAFSRLATLVVQDGLALADITTDDLPIATILENLEAKRKSSIVRFINALAELEQKLTHGKLGCNEKCRSMMIGSLILEKQKYPDLILKKEIDCRRVSLSGLITAVNAFSSIEWIDPASRSRPHQCNPTKFMEPIIKSVQDDAKLLKLSDFKN</sequence>